<sequence>MQMCSTLGDSKMESQKQQTPKCYASLFNWAYTMQGCKQIKDDVLNASPEILLHILPQLLQAPTQRNHHSFP</sequence>
<comment type="caution">
    <text evidence="1">The sequence shown here is derived from an EMBL/GenBank/DDBJ whole genome shotgun (WGS) entry which is preliminary data.</text>
</comment>
<protein>
    <submittedName>
        <fullName evidence="1">Uncharacterized protein</fullName>
    </submittedName>
</protein>
<proteinExistence type="predicted"/>
<evidence type="ECO:0000313" key="1">
    <source>
        <dbReference type="EMBL" id="KAK9156349.1"/>
    </source>
</evidence>
<keyword evidence="2" id="KW-1185">Reference proteome</keyword>
<dbReference type="EMBL" id="JBBNAE010000001">
    <property type="protein sequence ID" value="KAK9156349.1"/>
    <property type="molecule type" value="Genomic_DNA"/>
</dbReference>
<reference evidence="1 2" key="1">
    <citation type="submission" date="2024-01" db="EMBL/GenBank/DDBJ databases">
        <title>Genome assemblies of Stephania.</title>
        <authorList>
            <person name="Yang L."/>
        </authorList>
    </citation>
    <scope>NUCLEOTIDE SEQUENCE [LARGE SCALE GENOMIC DNA]</scope>
    <source>
        <strain evidence="1">QJT</strain>
        <tissue evidence="1">Leaf</tissue>
    </source>
</reference>
<dbReference type="AlphaFoldDB" id="A0AAP0KR99"/>
<organism evidence="1 2">
    <name type="scientific">Stephania japonica</name>
    <dbReference type="NCBI Taxonomy" id="461633"/>
    <lineage>
        <taxon>Eukaryota</taxon>
        <taxon>Viridiplantae</taxon>
        <taxon>Streptophyta</taxon>
        <taxon>Embryophyta</taxon>
        <taxon>Tracheophyta</taxon>
        <taxon>Spermatophyta</taxon>
        <taxon>Magnoliopsida</taxon>
        <taxon>Ranunculales</taxon>
        <taxon>Menispermaceae</taxon>
        <taxon>Menispermoideae</taxon>
        <taxon>Cissampelideae</taxon>
        <taxon>Stephania</taxon>
    </lineage>
</organism>
<accession>A0AAP0KR99</accession>
<name>A0AAP0KR99_9MAGN</name>
<evidence type="ECO:0000313" key="2">
    <source>
        <dbReference type="Proteomes" id="UP001417504"/>
    </source>
</evidence>
<dbReference type="Proteomes" id="UP001417504">
    <property type="component" value="Unassembled WGS sequence"/>
</dbReference>
<gene>
    <name evidence="1" type="ORF">Sjap_003829</name>
</gene>